<proteinExistence type="predicted"/>
<sequence length="13" mass="1426">MVSYMGLLIVSGR</sequence>
<dbReference type="EMBL" id="GBRH01279285">
    <property type="protein sequence ID" value="JAD18610.1"/>
    <property type="molecule type" value="Transcribed_RNA"/>
</dbReference>
<name>A0A0A8Y0X3_ARUDO</name>
<evidence type="ECO:0000313" key="1">
    <source>
        <dbReference type="EMBL" id="JAD18610.1"/>
    </source>
</evidence>
<organism evidence="1">
    <name type="scientific">Arundo donax</name>
    <name type="common">Giant reed</name>
    <name type="synonym">Donax arundinaceus</name>
    <dbReference type="NCBI Taxonomy" id="35708"/>
    <lineage>
        <taxon>Eukaryota</taxon>
        <taxon>Viridiplantae</taxon>
        <taxon>Streptophyta</taxon>
        <taxon>Embryophyta</taxon>
        <taxon>Tracheophyta</taxon>
        <taxon>Spermatophyta</taxon>
        <taxon>Magnoliopsida</taxon>
        <taxon>Liliopsida</taxon>
        <taxon>Poales</taxon>
        <taxon>Poaceae</taxon>
        <taxon>PACMAD clade</taxon>
        <taxon>Arundinoideae</taxon>
        <taxon>Arundineae</taxon>
        <taxon>Arundo</taxon>
    </lineage>
</organism>
<reference evidence="1" key="1">
    <citation type="submission" date="2014-09" db="EMBL/GenBank/DDBJ databases">
        <authorList>
            <person name="Magalhaes I.L.F."/>
            <person name="Oliveira U."/>
            <person name="Santos F.R."/>
            <person name="Vidigal T.H.D.A."/>
            <person name="Brescovit A.D."/>
            <person name="Santos A.J."/>
        </authorList>
    </citation>
    <scope>NUCLEOTIDE SEQUENCE</scope>
    <source>
        <tissue evidence="1">Shoot tissue taken approximately 20 cm above the soil surface</tissue>
    </source>
</reference>
<reference evidence="1" key="2">
    <citation type="journal article" date="2015" name="Data Brief">
        <title>Shoot transcriptome of the giant reed, Arundo donax.</title>
        <authorList>
            <person name="Barrero R.A."/>
            <person name="Guerrero F.D."/>
            <person name="Moolhuijzen P."/>
            <person name="Goolsby J.A."/>
            <person name="Tidwell J."/>
            <person name="Bellgard S.E."/>
            <person name="Bellgard M.I."/>
        </authorList>
    </citation>
    <scope>NUCLEOTIDE SEQUENCE</scope>
    <source>
        <tissue evidence="1">Shoot tissue taken approximately 20 cm above the soil surface</tissue>
    </source>
</reference>
<accession>A0A0A8Y0X3</accession>
<protein>
    <submittedName>
        <fullName evidence="1">Uncharacterized protein</fullName>
    </submittedName>
</protein>